<dbReference type="SUPFAM" id="SSF102114">
    <property type="entry name" value="Radical SAM enzymes"/>
    <property type="match status" value="1"/>
</dbReference>
<dbReference type="CDD" id="cd01335">
    <property type="entry name" value="Radical_SAM"/>
    <property type="match status" value="1"/>
</dbReference>
<dbReference type="EMBL" id="UINC01018984">
    <property type="protein sequence ID" value="SVA80128.1"/>
    <property type="molecule type" value="Genomic_DNA"/>
</dbReference>
<dbReference type="NCBIfam" id="TIGR00238">
    <property type="entry name" value="KamA family radical SAM protein"/>
    <property type="match status" value="1"/>
</dbReference>
<dbReference type="GO" id="GO:0051539">
    <property type="term" value="F:4 iron, 4 sulfur cluster binding"/>
    <property type="evidence" value="ECO:0007669"/>
    <property type="project" value="UniProtKB-KW"/>
</dbReference>
<dbReference type="InterPro" id="IPR058240">
    <property type="entry name" value="rSAM_sf"/>
</dbReference>
<dbReference type="Pfam" id="PF12544">
    <property type="entry name" value="LAM_C"/>
    <property type="match status" value="1"/>
</dbReference>
<evidence type="ECO:0000256" key="6">
    <source>
        <dbReference type="ARBA" id="ARBA00023004"/>
    </source>
</evidence>
<dbReference type="InterPro" id="IPR007197">
    <property type="entry name" value="rSAM"/>
</dbReference>
<evidence type="ECO:0000256" key="3">
    <source>
        <dbReference type="ARBA" id="ARBA00022691"/>
    </source>
</evidence>
<organism evidence="10">
    <name type="scientific">marine metagenome</name>
    <dbReference type="NCBI Taxonomy" id="408172"/>
    <lineage>
        <taxon>unclassified sequences</taxon>
        <taxon>metagenomes</taxon>
        <taxon>ecological metagenomes</taxon>
    </lineage>
</organism>
<dbReference type="AlphaFoldDB" id="A0A381YSW9"/>
<dbReference type="GO" id="GO:0046872">
    <property type="term" value="F:metal ion binding"/>
    <property type="evidence" value="ECO:0007669"/>
    <property type="project" value="UniProtKB-KW"/>
</dbReference>
<dbReference type="Pfam" id="PF04055">
    <property type="entry name" value="Radical_SAM"/>
    <property type="match status" value="1"/>
</dbReference>
<dbReference type="SFLD" id="SFLDG01070">
    <property type="entry name" value="PLP-dependent"/>
    <property type="match status" value="1"/>
</dbReference>
<evidence type="ECO:0000256" key="7">
    <source>
        <dbReference type="ARBA" id="ARBA00023014"/>
    </source>
</evidence>
<dbReference type="PIRSF" id="PIRSF004911">
    <property type="entry name" value="DUF160"/>
    <property type="match status" value="1"/>
</dbReference>
<sequence length="377" mass="42843">MQEWQKQLSGSVVRVEDLPFLPDSIEYRKKLKKVAEIFPIRINSYFLSQIKSENDPLWKQVVPTLDELDDIIDEESLLVSDPLNEEGDMPVPEMVHRYPDRVLLMVNNQCPVICRFCTRKRKIGFPGIVTRETLRQGIEYIRSHSEIRDVILSGGDPLLVPDKELNRILSELRSIEHLEIIRIGTRVPGTLPQRVTPELCKILKKYHPLYFNIHFNHSDEITPDVEKACNMLADAGIPLGSQTVLLKGVNDNSKVMKELMQKLLKIRVKPYYIYQADMALGTGHFRTNVQKGLDLISGLQGHTSGMGVPYFVIDAPGGGGKVRLLPNTVMEHNEKEVIIKNYEGKTFRYPQPANQSHKSKTLVNEELPIADPCEISA</sequence>
<gene>
    <name evidence="10" type="ORF">METZ01_LOCUS132982</name>
</gene>
<evidence type="ECO:0000256" key="5">
    <source>
        <dbReference type="ARBA" id="ARBA00022898"/>
    </source>
</evidence>
<dbReference type="PROSITE" id="PS51918">
    <property type="entry name" value="RADICAL_SAM"/>
    <property type="match status" value="1"/>
</dbReference>
<dbReference type="PANTHER" id="PTHR30538:SF1">
    <property type="entry name" value="L-LYSINE 2,3-AMINOMUTASE"/>
    <property type="match status" value="1"/>
</dbReference>
<comment type="cofactor">
    <cofactor evidence="1">
        <name>pyridoxal 5'-phosphate</name>
        <dbReference type="ChEBI" id="CHEBI:597326"/>
    </cofactor>
</comment>
<evidence type="ECO:0000313" key="10">
    <source>
        <dbReference type="EMBL" id="SVA80128.1"/>
    </source>
</evidence>
<evidence type="ECO:0000256" key="1">
    <source>
        <dbReference type="ARBA" id="ARBA00001933"/>
    </source>
</evidence>
<evidence type="ECO:0000256" key="4">
    <source>
        <dbReference type="ARBA" id="ARBA00022723"/>
    </source>
</evidence>
<name>A0A381YSW9_9ZZZZ</name>
<dbReference type="InterPro" id="IPR013785">
    <property type="entry name" value="Aldolase_TIM"/>
</dbReference>
<protein>
    <recommendedName>
        <fullName evidence="9">Radical SAM core domain-containing protein</fullName>
    </recommendedName>
</protein>
<keyword evidence="5" id="KW-0663">Pyridoxal phosphate</keyword>
<keyword evidence="2" id="KW-0004">4Fe-4S</keyword>
<dbReference type="Gene3D" id="3.20.20.70">
    <property type="entry name" value="Aldolase class I"/>
    <property type="match status" value="1"/>
</dbReference>
<dbReference type="InterPro" id="IPR025895">
    <property type="entry name" value="LAM_C_dom"/>
</dbReference>
<evidence type="ECO:0000259" key="9">
    <source>
        <dbReference type="PROSITE" id="PS51918"/>
    </source>
</evidence>
<evidence type="ECO:0000256" key="2">
    <source>
        <dbReference type="ARBA" id="ARBA00022485"/>
    </source>
</evidence>
<accession>A0A381YSW9</accession>
<keyword evidence="3" id="KW-0949">S-adenosyl-L-methionine</keyword>
<feature type="domain" description="Radical SAM core" evidence="9">
    <location>
        <begin position="96"/>
        <end position="335"/>
    </location>
</feature>
<reference evidence="10" key="1">
    <citation type="submission" date="2018-05" db="EMBL/GenBank/DDBJ databases">
        <authorList>
            <person name="Lanie J.A."/>
            <person name="Ng W.-L."/>
            <person name="Kazmierczak K.M."/>
            <person name="Andrzejewski T.M."/>
            <person name="Davidsen T.M."/>
            <person name="Wayne K.J."/>
            <person name="Tettelin H."/>
            <person name="Glass J.I."/>
            <person name="Rusch D."/>
            <person name="Podicherti R."/>
            <person name="Tsui H.-C.T."/>
            <person name="Winkler M.E."/>
        </authorList>
    </citation>
    <scope>NUCLEOTIDE SEQUENCE</scope>
</reference>
<evidence type="ECO:0000256" key="8">
    <source>
        <dbReference type="ARBA" id="ARBA00023235"/>
    </source>
</evidence>
<keyword evidence="8" id="KW-0413">Isomerase</keyword>
<dbReference type="SFLD" id="SFLDS00029">
    <property type="entry name" value="Radical_SAM"/>
    <property type="match status" value="1"/>
</dbReference>
<keyword evidence="7" id="KW-0411">Iron-sulfur</keyword>
<proteinExistence type="predicted"/>
<keyword evidence="4" id="KW-0479">Metal-binding</keyword>
<dbReference type="GO" id="GO:0016853">
    <property type="term" value="F:isomerase activity"/>
    <property type="evidence" value="ECO:0007669"/>
    <property type="project" value="UniProtKB-KW"/>
</dbReference>
<dbReference type="InterPro" id="IPR003739">
    <property type="entry name" value="Lys_aminomutase/Glu_NH3_mut"/>
</dbReference>
<dbReference type="PANTHER" id="PTHR30538">
    <property type="entry name" value="LYSINE 2,3-AMINOMUTASE-RELATED"/>
    <property type="match status" value="1"/>
</dbReference>
<keyword evidence="6" id="KW-0408">Iron</keyword>